<evidence type="ECO:0000313" key="6">
    <source>
        <dbReference type="EMBL" id="RZT87248.1"/>
    </source>
</evidence>
<evidence type="ECO:0000259" key="4">
    <source>
        <dbReference type="Pfam" id="PF00534"/>
    </source>
</evidence>
<evidence type="ECO:0000256" key="1">
    <source>
        <dbReference type="ARBA" id="ARBA00022676"/>
    </source>
</evidence>
<gene>
    <name evidence="6" type="ORF">EV383_4158</name>
</gene>
<keyword evidence="7" id="KW-1185">Reference proteome</keyword>
<dbReference type="PANTHER" id="PTHR12526">
    <property type="entry name" value="GLYCOSYLTRANSFERASE"/>
    <property type="match status" value="1"/>
</dbReference>
<sequence>MRIDLVSVQVSPFAEPGDPGWSAQAVQVGELADALAGAGHEVTVLARRDDPSRPSTVSPRPGLTVRHLDAGPPSPLPGERLVAAVPELARQLDEHWRADRPDVVHAHHWTSGLAAGAAAHAIPRVQTFHGLSRPGSGPAGRAPAEQAVARSADRVVALSEDELSALLQRGAPRARLRVVPAGIDTEIWRPDGPSLRRADRPRIVSLGSVAPGGGTDEVIQALRAVPDAELFVAGGPAPERAADDPDLARLHAAAARNGVAKRVRFLGAVSRADVPRLLRSADVLASTPPRESSGTAALEAMACGRAVVATAVGGLRDTVVDQVTGVHVLPGRPSELAAALREVIGDAGTVTAFGIAGRDRASSRYARSRIVEAMTEVYREAISTTVVSTTPVSTAVVDDGEDTVAASV</sequence>
<reference evidence="6 7" key="1">
    <citation type="submission" date="2019-02" db="EMBL/GenBank/DDBJ databases">
        <title>Sequencing the genomes of 1000 actinobacteria strains.</title>
        <authorList>
            <person name="Klenk H.-P."/>
        </authorList>
    </citation>
    <scope>NUCLEOTIDE SEQUENCE [LARGE SCALE GENOMIC DNA]</scope>
    <source>
        <strain evidence="6 7">DSM 45779</strain>
    </source>
</reference>
<feature type="domain" description="Glycosyl transferase family 1" evidence="4">
    <location>
        <begin position="196"/>
        <end position="359"/>
    </location>
</feature>
<dbReference type="PANTHER" id="PTHR12526:SF635">
    <property type="entry name" value="GLYCOSYL TRANSFERASE GROUP 1"/>
    <property type="match status" value="1"/>
</dbReference>
<protein>
    <submittedName>
        <fullName evidence="6">Glycosyltransferase involved in cell wall biosynthesis</fullName>
    </submittedName>
</protein>
<keyword evidence="2 6" id="KW-0808">Transferase</keyword>
<keyword evidence="1" id="KW-0328">Glycosyltransferase</keyword>
<evidence type="ECO:0000256" key="2">
    <source>
        <dbReference type="ARBA" id="ARBA00022679"/>
    </source>
</evidence>
<feature type="region of interest" description="Disordered" evidence="3">
    <location>
        <begin position="48"/>
        <end position="74"/>
    </location>
</feature>
<accession>A0A4Q7V1E2</accession>
<dbReference type="AlphaFoldDB" id="A0A4Q7V1E2"/>
<dbReference type="Gene3D" id="3.40.50.2000">
    <property type="entry name" value="Glycogen Phosphorylase B"/>
    <property type="match status" value="2"/>
</dbReference>
<dbReference type="Proteomes" id="UP000291591">
    <property type="component" value="Unassembled WGS sequence"/>
</dbReference>
<evidence type="ECO:0000256" key="3">
    <source>
        <dbReference type="SAM" id="MobiDB-lite"/>
    </source>
</evidence>
<dbReference type="OrthoDB" id="9810929at2"/>
<dbReference type="SUPFAM" id="SSF53756">
    <property type="entry name" value="UDP-Glycosyltransferase/glycogen phosphorylase"/>
    <property type="match status" value="1"/>
</dbReference>
<dbReference type="Pfam" id="PF13439">
    <property type="entry name" value="Glyco_transf_4"/>
    <property type="match status" value="1"/>
</dbReference>
<dbReference type="InterPro" id="IPR001296">
    <property type="entry name" value="Glyco_trans_1"/>
</dbReference>
<evidence type="ECO:0000313" key="7">
    <source>
        <dbReference type="Proteomes" id="UP000291591"/>
    </source>
</evidence>
<dbReference type="GO" id="GO:0016757">
    <property type="term" value="F:glycosyltransferase activity"/>
    <property type="evidence" value="ECO:0007669"/>
    <property type="project" value="UniProtKB-KW"/>
</dbReference>
<organism evidence="6 7">
    <name type="scientific">Pseudonocardia sediminis</name>
    <dbReference type="NCBI Taxonomy" id="1397368"/>
    <lineage>
        <taxon>Bacteria</taxon>
        <taxon>Bacillati</taxon>
        <taxon>Actinomycetota</taxon>
        <taxon>Actinomycetes</taxon>
        <taxon>Pseudonocardiales</taxon>
        <taxon>Pseudonocardiaceae</taxon>
        <taxon>Pseudonocardia</taxon>
    </lineage>
</organism>
<dbReference type="InterPro" id="IPR028098">
    <property type="entry name" value="Glyco_trans_4-like_N"/>
</dbReference>
<evidence type="ECO:0000259" key="5">
    <source>
        <dbReference type="Pfam" id="PF13439"/>
    </source>
</evidence>
<name>A0A4Q7V1E2_PSEST</name>
<proteinExistence type="predicted"/>
<feature type="domain" description="Glycosyltransferase subfamily 4-like N-terminal" evidence="5">
    <location>
        <begin position="25"/>
        <end position="186"/>
    </location>
</feature>
<dbReference type="EMBL" id="SHKL01000001">
    <property type="protein sequence ID" value="RZT87248.1"/>
    <property type="molecule type" value="Genomic_DNA"/>
</dbReference>
<dbReference type="Pfam" id="PF00534">
    <property type="entry name" value="Glycos_transf_1"/>
    <property type="match status" value="1"/>
</dbReference>
<dbReference type="RefSeq" id="WP_130291427.1">
    <property type="nucleotide sequence ID" value="NZ_SHKL01000001.1"/>
</dbReference>
<comment type="caution">
    <text evidence="6">The sequence shown here is derived from an EMBL/GenBank/DDBJ whole genome shotgun (WGS) entry which is preliminary data.</text>
</comment>